<evidence type="ECO:0000313" key="1">
    <source>
        <dbReference type="EMBL" id="KAG8199754.1"/>
    </source>
</evidence>
<accession>A0AAV6VST2</accession>
<protein>
    <submittedName>
        <fullName evidence="1">Uncharacterized protein</fullName>
    </submittedName>
</protein>
<comment type="caution">
    <text evidence="1">The sequence shown here is derived from an EMBL/GenBank/DDBJ whole genome shotgun (WGS) entry which is preliminary data.</text>
</comment>
<evidence type="ECO:0000313" key="2">
    <source>
        <dbReference type="Proteomes" id="UP000827092"/>
    </source>
</evidence>
<organism evidence="1 2">
    <name type="scientific">Oedothorax gibbosus</name>
    <dbReference type="NCBI Taxonomy" id="931172"/>
    <lineage>
        <taxon>Eukaryota</taxon>
        <taxon>Metazoa</taxon>
        <taxon>Ecdysozoa</taxon>
        <taxon>Arthropoda</taxon>
        <taxon>Chelicerata</taxon>
        <taxon>Arachnida</taxon>
        <taxon>Araneae</taxon>
        <taxon>Araneomorphae</taxon>
        <taxon>Entelegynae</taxon>
        <taxon>Araneoidea</taxon>
        <taxon>Linyphiidae</taxon>
        <taxon>Erigoninae</taxon>
        <taxon>Oedothorax</taxon>
    </lineage>
</organism>
<dbReference type="AlphaFoldDB" id="A0AAV6VST2"/>
<dbReference type="Proteomes" id="UP000827092">
    <property type="component" value="Unassembled WGS sequence"/>
</dbReference>
<proteinExistence type="predicted"/>
<name>A0AAV6VST2_9ARAC</name>
<reference evidence="1 2" key="1">
    <citation type="journal article" date="2022" name="Nat. Ecol. Evol.">
        <title>A masculinizing supergene underlies an exaggerated male reproductive morph in a spider.</title>
        <authorList>
            <person name="Hendrickx F."/>
            <person name="De Corte Z."/>
            <person name="Sonet G."/>
            <person name="Van Belleghem S.M."/>
            <person name="Kostlbacher S."/>
            <person name="Vangestel C."/>
        </authorList>
    </citation>
    <scope>NUCLEOTIDE SEQUENCE [LARGE SCALE GENOMIC DNA]</scope>
    <source>
        <strain evidence="1">W744_W776</strain>
    </source>
</reference>
<keyword evidence="2" id="KW-1185">Reference proteome</keyword>
<gene>
    <name evidence="1" type="ORF">JTE90_000847</name>
</gene>
<dbReference type="EMBL" id="JAFNEN010000024">
    <property type="protein sequence ID" value="KAG8199754.1"/>
    <property type="molecule type" value="Genomic_DNA"/>
</dbReference>
<sequence length="114" mass="12873">MAKCPVGSYRLNLTPSTVDELTPLVCAVDDRGIKYKGRSRGKRCLLSHRSRKSSVSTIELTWQKSRFSADRVVWHTAILYMSVMNNGLIMKVEVEAKGVLYRNLRGKGAYLPLK</sequence>